<dbReference type="InterPro" id="IPR042230">
    <property type="entry name" value="CusF_sf"/>
</dbReference>
<dbReference type="Pfam" id="PF25869">
    <property type="entry name" value="3HB_CusB"/>
    <property type="match status" value="1"/>
</dbReference>
<dbReference type="PROSITE" id="PS51257">
    <property type="entry name" value="PROKAR_LIPOPROTEIN"/>
    <property type="match status" value="1"/>
</dbReference>
<evidence type="ECO:0000259" key="4">
    <source>
        <dbReference type="Pfam" id="PF25869"/>
    </source>
</evidence>
<dbReference type="InterPro" id="IPR058649">
    <property type="entry name" value="CzcB_C"/>
</dbReference>
<dbReference type="GO" id="GO:0016020">
    <property type="term" value="C:membrane"/>
    <property type="evidence" value="ECO:0007669"/>
    <property type="project" value="InterPro"/>
</dbReference>
<dbReference type="GO" id="GO:0060003">
    <property type="term" value="P:copper ion export"/>
    <property type="evidence" value="ECO:0007669"/>
    <property type="project" value="TreeGrafter"/>
</dbReference>
<evidence type="ECO:0000313" key="8">
    <source>
        <dbReference type="EMBL" id="VAW92267.1"/>
    </source>
</evidence>
<dbReference type="InterPro" id="IPR058790">
    <property type="entry name" value="BSH_CusB"/>
</dbReference>
<dbReference type="AlphaFoldDB" id="A0A3B0ZY16"/>
<dbReference type="Pfam" id="PF19335">
    <property type="entry name" value="HMBD"/>
    <property type="match status" value="1"/>
</dbReference>
<name>A0A3B0ZY16_9ZZZZ</name>
<evidence type="ECO:0000259" key="7">
    <source>
        <dbReference type="Pfam" id="PF25975"/>
    </source>
</evidence>
<protein>
    <submittedName>
        <fullName evidence="8">Probable Co/Zn/Cd efflux system membrane fusion protein</fullName>
    </submittedName>
</protein>
<dbReference type="PANTHER" id="PTHR30097">
    <property type="entry name" value="CATION EFFLUX SYSTEM PROTEIN CUSB"/>
    <property type="match status" value="1"/>
</dbReference>
<feature type="domain" description="CzcB-like C-terminal circularly permuted SH3-like" evidence="7">
    <location>
        <begin position="368"/>
        <end position="428"/>
    </location>
</feature>
<dbReference type="Pfam" id="PF25919">
    <property type="entry name" value="BSH_CusB"/>
    <property type="match status" value="1"/>
</dbReference>
<dbReference type="Pfam" id="PF11604">
    <property type="entry name" value="CusF_Ec"/>
    <property type="match status" value="1"/>
</dbReference>
<feature type="domain" description="CusB-like three alpha-helical bundle" evidence="4">
    <location>
        <begin position="201"/>
        <end position="248"/>
    </location>
</feature>
<keyword evidence="2" id="KW-0813">Transport</keyword>
<feature type="domain" description="Heavy metal binding" evidence="3">
    <location>
        <begin position="47"/>
        <end position="74"/>
    </location>
</feature>
<reference evidence="8" key="1">
    <citation type="submission" date="2018-06" db="EMBL/GenBank/DDBJ databases">
        <authorList>
            <person name="Zhirakovskaya E."/>
        </authorList>
    </citation>
    <scope>NUCLEOTIDE SEQUENCE</scope>
</reference>
<dbReference type="GO" id="GO:0022857">
    <property type="term" value="F:transmembrane transporter activity"/>
    <property type="evidence" value="ECO:0007669"/>
    <property type="project" value="InterPro"/>
</dbReference>
<dbReference type="Pfam" id="PF25975">
    <property type="entry name" value="CzcB_C"/>
    <property type="match status" value="1"/>
</dbReference>
<evidence type="ECO:0000259" key="6">
    <source>
        <dbReference type="Pfam" id="PF25954"/>
    </source>
</evidence>
<dbReference type="NCBIfam" id="TIGR01730">
    <property type="entry name" value="RND_mfp"/>
    <property type="match status" value="1"/>
</dbReference>
<dbReference type="Gene3D" id="6.10.140.730">
    <property type="match status" value="1"/>
</dbReference>
<dbReference type="GO" id="GO:0046914">
    <property type="term" value="F:transition metal ion binding"/>
    <property type="evidence" value="ECO:0007669"/>
    <property type="project" value="TreeGrafter"/>
</dbReference>
<dbReference type="Pfam" id="PF25954">
    <property type="entry name" value="Beta-barrel_RND_2"/>
    <property type="match status" value="1"/>
</dbReference>
<dbReference type="InterPro" id="IPR058791">
    <property type="entry name" value="3HB_CusB"/>
</dbReference>
<dbReference type="GO" id="GO:0015679">
    <property type="term" value="P:plasma membrane copper ion transport"/>
    <property type="evidence" value="ECO:0007669"/>
    <property type="project" value="TreeGrafter"/>
</dbReference>
<dbReference type="InterPro" id="IPR045800">
    <property type="entry name" value="HMBD"/>
</dbReference>
<sequence>MNFRLIILTTFSLFLVACGGGNNNESGKSASAQESAVEHGVKHQDSKYVCPMHSQIIRDKEGSCPICGMTLVEKKQKAKGSGEKVISYYRHPHKPTITSKVPKKDEMGMDYIAIYAEESDDSSNVVISPRIVQNMGVRTEKATKSPLWRRIQTVGYIGFDETKLRHVHLRTNAWIEKLYVKSAGERVKKGDVLFEAYSPTLVNAQEEFLNAYRSTSKNLRKASEDRLRALGINSITINEIKKSGTVQQNIKIYADQNGIVSNLNIREGAHVKPSTEILSLADLSSVWLLAEVFERQTDWVKVGQSAEIYLSYLPGNVWEGRVEYVYPSLNQKTRTLKVRIRLENPGEQLKPNMFAAVLIYGGAKNNVVSIPREALIRVGGEQRVIVQVKPGEFSAKNVVSGIESGDFIEIKSGIDEGDIVVTSAQFLIDSEASLKASLNRMSDFETTESDNKKKITGSGVIKSLKPAENKINLAHNPIEALGWPAMVMDFAITQDVSLDDFQVEDKIEFTLIEGSDGYSINSITKISTTQNSK</sequence>
<dbReference type="PANTHER" id="PTHR30097:SF15">
    <property type="entry name" value="CATION EFFLUX SYSTEM PROTEIN CUSB"/>
    <property type="match status" value="1"/>
</dbReference>
<dbReference type="Gene3D" id="2.40.30.170">
    <property type="match status" value="1"/>
</dbReference>
<feature type="domain" description="CusB-like barrel-sandwich hybrid" evidence="5">
    <location>
        <begin position="165"/>
        <end position="280"/>
    </location>
</feature>
<accession>A0A3B0ZY16</accession>
<dbReference type="InterPro" id="IPR006143">
    <property type="entry name" value="RND_pump_MFP"/>
</dbReference>
<dbReference type="InterPro" id="IPR058792">
    <property type="entry name" value="Beta-barrel_RND_2"/>
</dbReference>
<evidence type="ECO:0000259" key="3">
    <source>
        <dbReference type="Pfam" id="PF19335"/>
    </source>
</evidence>
<dbReference type="EMBL" id="UOFS01000012">
    <property type="protein sequence ID" value="VAW92267.1"/>
    <property type="molecule type" value="Genomic_DNA"/>
</dbReference>
<dbReference type="InterPro" id="IPR021647">
    <property type="entry name" value="CusF_Ec"/>
</dbReference>
<dbReference type="InterPro" id="IPR051909">
    <property type="entry name" value="MFP_Cation_Efflux"/>
</dbReference>
<dbReference type="GO" id="GO:0030288">
    <property type="term" value="C:outer membrane-bounded periplasmic space"/>
    <property type="evidence" value="ECO:0007669"/>
    <property type="project" value="TreeGrafter"/>
</dbReference>
<dbReference type="SUPFAM" id="SSF111369">
    <property type="entry name" value="HlyD-like secretion proteins"/>
    <property type="match status" value="1"/>
</dbReference>
<feature type="domain" description="CusB-like beta-barrel" evidence="6">
    <location>
        <begin position="285"/>
        <end position="358"/>
    </location>
</feature>
<gene>
    <name evidence="8" type="ORF">MNBD_GAMMA22-306</name>
</gene>
<evidence type="ECO:0000259" key="5">
    <source>
        <dbReference type="Pfam" id="PF25919"/>
    </source>
</evidence>
<evidence type="ECO:0000256" key="1">
    <source>
        <dbReference type="ARBA" id="ARBA00009477"/>
    </source>
</evidence>
<dbReference type="Gene3D" id="2.40.50.320">
    <property type="entry name" value="Copper binding periplasmic protein CusF"/>
    <property type="match status" value="1"/>
</dbReference>
<proteinExistence type="inferred from homology"/>
<evidence type="ECO:0000256" key="2">
    <source>
        <dbReference type="ARBA" id="ARBA00022448"/>
    </source>
</evidence>
<dbReference type="Gene3D" id="2.40.420.20">
    <property type="match status" value="1"/>
</dbReference>
<comment type="similarity">
    <text evidence="1">Belongs to the membrane fusion protein (MFP) (TC 8.A.1) family.</text>
</comment>
<organism evidence="8">
    <name type="scientific">hydrothermal vent metagenome</name>
    <dbReference type="NCBI Taxonomy" id="652676"/>
    <lineage>
        <taxon>unclassified sequences</taxon>
        <taxon>metagenomes</taxon>
        <taxon>ecological metagenomes</taxon>
    </lineage>
</organism>
<dbReference type="FunFam" id="2.40.30.170:FF:000010">
    <property type="entry name" value="Efflux RND transporter periplasmic adaptor subunit"/>
    <property type="match status" value="1"/>
</dbReference>